<dbReference type="RefSeq" id="WP_017132554.1">
    <property type="nucleotide sequence ID" value="NZ_CP014135.1"/>
</dbReference>
<evidence type="ECO:0000256" key="1">
    <source>
        <dbReference type="ARBA" id="ARBA00022649"/>
    </source>
</evidence>
<evidence type="ECO:0000313" key="3">
    <source>
        <dbReference type="Proteomes" id="UP000063229"/>
    </source>
</evidence>
<dbReference type="OrthoDB" id="9798046at2"/>
<dbReference type="Gene3D" id="3.30.2310.20">
    <property type="entry name" value="RelE-like"/>
    <property type="match status" value="1"/>
</dbReference>
<gene>
    <name evidence="2" type="ORF">AWM79_15355</name>
</gene>
<reference evidence="2 3" key="1">
    <citation type="submission" date="2016-01" db="EMBL/GenBank/DDBJ databases">
        <authorList>
            <person name="McClelland M."/>
            <person name="Jain A."/>
            <person name="Saraogi P."/>
            <person name="Mendelson R."/>
            <person name="Westerman R."/>
            <person name="SanMiguel P."/>
            <person name="Csonka L."/>
        </authorList>
    </citation>
    <scope>NUCLEOTIDE SEQUENCE [LARGE SCALE GENOMIC DNA]</scope>
    <source>
        <strain evidence="2 3">NCPPB 2472</strain>
    </source>
</reference>
<protein>
    <submittedName>
        <fullName evidence="2">Plasmid stabilization protein</fullName>
    </submittedName>
</protein>
<dbReference type="InterPro" id="IPR035093">
    <property type="entry name" value="RelE/ParE_toxin_dom_sf"/>
</dbReference>
<dbReference type="STRING" id="46677.AWM79_15355"/>
<dbReference type="Pfam" id="PF05016">
    <property type="entry name" value="ParE_toxin"/>
    <property type="match status" value="1"/>
</dbReference>
<dbReference type="EMBL" id="CP014135">
    <property type="protein sequence ID" value="AMB86605.1"/>
    <property type="molecule type" value="Genomic_DNA"/>
</dbReference>
<proteinExistence type="predicted"/>
<keyword evidence="3" id="KW-1185">Reference proteome</keyword>
<name>A0A0X1T3G6_PSEAA</name>
<keyword evidence="1" id="KW-1277">Toxin-antitoxin system</keyword>
<dbReference type="InterPro" id="IPR007712">
    <property type="entry name" value="RelE/ParE_toxin"/>
</dbReference>
<dbReference type="AlphaFoldDB" id="A0A0X1T3G6"/>
<dbReference type="Proteomes" id="UP000063229">
    <property type="component" value="Chromosome"/>
</dbReference>
<organism evidence="2 3">
    <name type="scientific">Pseudomonas agarici</name>
    <dbReference type="NCBI Taxonomy" id="46677"/>
    <lineage>
        <taxon>Bacteria</taxon>
        <taxon>Pseudomonadati</taxon>
        <taxon>Pseudomonadota</taxon>
        <taxon>Gammaproteobacteria</taxon>
        <taxon>Pseudomonadales</taxon>
        <taxon>Pseudomonadaceae</taxon>
        <taxon>Pseudomonas</taxon>
    </lineage>
</organism>
<evidence type="ECO:0000313" key="2">
    <source>
        <dbReference type="EMBL" id="AMB86605.1"/>
    </source>
</evidence>
<accession>A0A0X1T3G6</accession>
<dbReference type="KEGG" id="pagb:AWM79_15355"/>
<sequence length="110" mass="12669">MKVDVVILRSAEIDLKELRSYLLRNFSAQAWNDSYGKLKDTIGHLAMSPYAGSVPTEIEKLHLNQYGQAVSGLNRIIYELRGEKIYIHIIADTRKNLPDLLVKRLMRVDR</sequence>